<dbReference type="PROSITE" id="PS50940">
    <property type="entry name" value="CHIT_BIND_II"/>
    <property type="match status" value="1"/>
</dbReference>
<accession>A0A9J6BY73</accession>
<dbReference type="GO" id="GO:0008061">
    <property type="term" value="F:chitin binding"/>
    <property type="evidence" value="ECO:0007669"/>
    <property type="project" value="InterPro"/>
</dbReference>
<dbReference type="Pfam" id="PF01607">
    <property type="entry name" value="CBM_14"/>
    <property type="match status" value="1"/>
</dbReference>
<organism evidence="3 4">
    <name type="scientific">Polypedilum vanderplanki</name>
    <name type="common">Sleeping chironomid midge</name>
    <dbReference type="NCBI Taxonomy" id="319348"/>
    <lineage>
        <taxon>Eukaryota</taxon>
        <taxon>Metazoa</taxon>
        <taxon>Ecdysozoa</taxon>
        <taxon>Arthropoda</taxon>
        <taxon>Hexapoda</taxon>
        <taxon>Insecta</taxon>
        <taxon>Pterygota</taxon>
        <taxon>Neoptera</taxon>
        <taxon>Endopterygota</taxon>
        <taxon>Diptera</taxon>
        <taxon>Nematocera</taxon>
        <taxon>Chironomoidea</taxon>
        <taxon>Chironomidae</taxon>
        <taxon>Chironominae</taxon>
        <taxon>Polypedilum</taxon>
        <taxon>Polypedilum</taxon>
    </lineage>
</organism>
<feature type="chain" id="PRO_5039949345" description="Chitin-binding type-2 domain-containing protein" evidence="1">
    <location>
        <begin position="26"/>
        <end position="125"/>
    </location>
</feature>
<name>A0A9J6BY73_POLVA</name>
<dbReference type="GO" id="GO:0005576">
    <property type="term" value="C:extracellular region"/>
    <property type="evidence" value="ECO:0007669"/>
    <property type="project" value="InterPro"/>
</dbReference>
<gene>
    <name evidence="3" type="ORF">PVAND_004456</name>
</gene>
<proteinExistence type="predicted"/>
<evidence type="ECO:0000256" key="1">
    <source>
        <dbReference type="SAM" id="SignalP"/>
    </source>
</evidence>
<dbReference type="InterPro" id="IPR002557">
    <property type="entry name" value="Chitin-bd_dom"/>
</dbReference>
<feature type="domain" description="Chitin-binding type-2" evidence="2">
    <location>
        <begin position="44"/>
        <end position="111"/>
    </location>
</feature>
<dbReference type="EMBL" id="JADBJN010000002">
    <property type="protein sequence ID" value="KAG5674493.1"/>
    <property type="molecule type" value="Genomic_DNA"/>
</dbReference>
<dbReference type="Gene3D" id="2.170.140.10">
    <property type="entry name" value="Chitin binding domain"/>
    <property type="match status" value="1"/>
</dbReference>
<keyword evidence="4" id="KW-1185">Reference proteome</keyword>
<evidence type="ECO:0000313" key="4">
    <source>
        <dbReference type="Proteomes" id="UP001107558"/>
    </source>
</evidence>
<dbReference type="SUPFAM" id="SSF57625">
    <property type="entry name" value="Invertebrate chitin-binding proteins"/>
    <property type="match status" value="1"/>
</dbReference>
<feature type="signal peptide" evidence="1">
    <location>
        <begin position="1"/>
        <end position="25"/>
    </location>
</feature>
<sequence>MAIKIFKILLNLSFIVVFLLKGFEACVHSNDAIIERTATKSRPNMNCVALAEKLGKHWQTFNLSHESNCEKFYMCSSNGRLIEMHCADENQTRFNPFTNRCDWNREIECILFDEYLELTATHNCE</sequence>
<keyword evidence="1" id="KW-0732">Signal</keyword>
<evidence type="ECO:0000313" key="3">
    <source>
        <dbReference type="EMBL" id="KAG5674493.1"/>
    </source>
</evidence>
<dbReference type="InterPro" id="IPR036508">
    <property type="entry name" value="Chitin-bd_dom_sf"/>
</dbReference>
<evidence type="ECO:0000259" key="2">
    <source>
        <dbReference type="PROSITE" id="PS50940"/>
    </source>
</evidence>
<comment type="caution">
    <text evidence="3">The sequence shown here is derived from an EMBL/GenBank/DDBJ whole genome shotgun (WGS) entry which is preliminary data.</text>
</comment>
<dbReference type="SMART" id="SM00494">
    <property type="entry name" value="ChtBD2"/>
    <property type="match status" value="1"/>
</dbReference>
<dbReference type="AlphaFoldDB" id="A0A9J6BY73"/>
<protein>
    <recommendedName>
        <fullName evidence="2">Chitin-binding type-2 domain-containing protein</fullName>
    </recommendedName>
</protein>
<dbReference type="OrthoDB" id="9987187at2759"/>
<dbReference type="Proteomes" id="UP001107558">
    <property type="component" value="Chromosome 2"/>
</dbReference>
<reference evidence="3" key="1">
    <citation type="submission" date="2021-03" db="EMBL/GenBank/DDBJ databases">
        <title>Chromosome level genome of the anhydrobiotic midge Polypedilum vanderplanki.</title>
        <authorList>
            <person name="Yoshida Y."/>
            <person name="Kikawada T."/>
            <person name="Gusev O."/>
        </authorList>
    </citation>
    <scope>NUCLEOTIDE SEQUENCE</scope>
    <source>
        <strain evidence="3">NIAS01</strain>
        <tissue evidence="3">Whole body or cell culture</tissue>
    </source>
</reference>